<evidence type="ECO:0000259" key="3">
    <source>
        <dbReference type="PROSITE" id="PS50883"/>
    </source>
</evidence>
<dbReference type="InterPro" id="IPR050706">
    <property type="entry name" value="Cyclic-di-GMP_PDE-like"/>
</dbReference>
<dbReference type="Gene3D" id="3.40.50.2300">
    <property type="match status" value="1"/>
</dbReference>
<dbReference type="SMART" id="SM00052">
    <property type="entry name" value="EAL"/>
    <property type="match status" value="1"/>
</dbReference>
<gene>
    <name evidence="4" type="ORF">CR152_21230</name>
</gene>
<dbReference type="PROSITE" id="PS50883">
    <property type="entry name" value="EAL"/>
    <property type="match status" value="1"/>
</dbReference>
<organism evidence="4 5">
    <name type="scientific">Massilia violaceinigra</name>
    <dbReference type="NCBI Taxonomy" id="2045208"/>
    <lineage>
        <taxon>Bacteria</taxon>
        <taxon>Pseudomonadati</taxon>
        <taxon>Pseudomonadota</taxon>
        <taxon>Betaproteobacteria</taxon>
        <taxon>Burkholderiales</taxon>
        <taxon>Oxalobacteraceae</taxon>
        <taxon>Telluria group</taxon>
        <taxon>Massilia</taxon>
    </lineage>
</organism>
<dbReference type="Proteomes" id="UP000229897">
    <property type="component" value="Chromosome"/>
</dbReference>
<dbReference type="CDD" id="cd01948">
    <property type="entry name" value="EAL"/>
    <property type="match status" value="1"/>
</dbReference>
<accession>A0A2D2DP38</accession>
<evidence type="ECO:0000313" key="5">
    <source>
        <dbReference type="Proteomes" id="UP000229897"/>
    </source>
</evidence>
<dbReference type="InterPro" id="IPR001633">
    <property type="entry name" value="EAL_dom"/>
</dbReference>
<dbReference type="SMART" id="SM00448">
    <property type="entry name" value="REC"/>
    <property type="match status" value="1"/>
</dbReference>
<protein>
    <submittedName>
        <fullName evidence="4">Oxygen sensor protein</fullName>
    </submittedName>
</protein>
<dbReference type="GO" id="GO:0000160">
    <property type="term" value="P:phosphorelay signal transduction system"/>
    <property type="evidence" value="ECO:0007669"/>
    <property type="project" value="InterPro"/>
</dbReference>
<dbReference type="InterPro" id="IPR035919">
    <property type="entry name" value="EAL_sf"/>
</dbReference>
<dbReference type="SUPFAM" id="SSF141868">
    <property type="entry name" value="EAL domain-like"/>
    <property type="match status" value="1"/>
</dbReference>
<feature type="domain" description="Response regulatory" evidence="2">
    <location>
        <begin position="7"/>
        <end position="130"/>
    </location>
</feature>
<dbReference type="GO" id="GO:0071111">
    <property type="term" value="F:cyclic-guanylate-specific phosphodiesterase activity"/>
    <property type="evidence" value="ECO:0007669"/>
    <property type="project" value="InterPro"/>
</dbReference>
<dbReference type="InterPro" id="IPR001789">
    <property type="entry name" value="Sig_transdc_resp-reg_receiver"/>
</dbReference>
<name>A0A2D2DP38_9BURK</name>
<dbReference type="Gene3D" id="3.20.20.450">
    <property type="entry name" value="EAL domain"/>
    <property type="match status" value="1"/>
</dbReference>
<dbReference type="KEGG" id="mass:CR152_21230"/>
<dbReference type="SUPFAM" id="SSF52172">
    <property type="entry name" value="CheY-like"/>
    <property type="match status" value="1"/>
</dbReference>
<dbReference type="Pfam" id="PF00563">
    <property type="entry name" value="EAL"/>
    <property type="match status" value="1"/>
</dbReference>
<keyword evidence="1" id="KW-0597">Phosphoprotein</keyword>
<sequence length="399" mass="43867">MDIAHLHFLVADADTAQRQTLIDMLGRLGATRISVALDGEAALHTIEAPDGPPIDIAIIDLALSGRDGLELIRDITVLNAGTRAIITGACHASLLFSVESLALAYGLDLLGTIPKPLTSGHLEAVLSHYTPPAAPVLERRVLPRFSFAEVGEGLQARQFEPFFQPKIELASGEVKGLEVFARWRHPEHGVVGPAAFIDALEQNHRIDFLDWTMIERSAEQCRVFLDKGLPGAISLNLSAETIGHPDFLRQIGVCTDRHGIAPSMLTFELPESAVLTNDPSFLERLLRLRMMGYGLAVDDYGTGRSNVQQLARVPFSELKIDRSFVDGASRKRSLATVLSSCLGLARSLDRKSCAVGVETRQDWDFLQGLGCTYAQGHHIARPMEAERFPDWLADWRQFF</sequence>
<evidence type="ECO:0000256" key="1">
    <source>
        <dbReference type="PROSITE-ProRule" id="PRU00169"/>
    </source>
</evidence>
<evidence type="ECO:0000313" key="4">
    <source>
        <dbReference type="EMBL" id="ATQ76753.1"/>
    </source>
</evidence>
<dbReference type="InterPro" id="IPR011006">
    <property type="entry name" value="CheY-like_superfamily"/>
</dbReference>
<reference evidence="4" key="1">
    <citation type="submission" date="2017-10" db="EMBL/GenBank/DDBJ databases">
        <title>Massilia psychrophilum sp. nov., a novel purple-pigmented bacterium isolated from Tianshan glacier, Xinjiang Municipality, China.</title>
        <authorList>
            <person name="Wang H."/>
        </authorList>
    </citation>
    <scope>NUCLEOTIDE SEQUENCE [LARGE SCALE GENOMIC DNA]</scope>
    <source>
        <strain evidence="4">B2</strain>
    </source>
</reference>
<dbReference type="AlphaFoldDB" id="A0A2D2DP38"/>
<dbReference type="PROSITE" id="PS50110">
    <property type="entry name" value="RESPONSE_REGULATORY"/>
    <property type="match status" value="1"/>
</dbReference>
<feature type="modified residue" description="4-aspartylphosphate" evidence="1">
    <location>
        <position position="60"/>
    </location>
</feature>
<dbReference type="PANTHER" id="PTHR33121">
    <property type="entry name" value="CYCLIC DI-GMP PHOSPHODIESTERASE PDEF"/>
    <property type="match status" value="1"/>
</dbReference>
<evidence type="ECO:0000259" key="2">
    <source>
        <dbReference type="PROSITE" id="PS50110"/>
    </source>
</evidence>
<dbReference type="OrthoDB" id="9813903at2"/>
<dbReference type="PANTHER" id="PTHR33121:SF79">
    <property type="entry name" value="CYCLIC DI-GMP PHOSPHODIESTERASE PDED-RELATED"/>
    <property type="match status" value="1"/>
</dbReference>
<keyword evidence="5" id="KW-1185">Reference proteome</keyword>
<dbReference type="EMBL" id="CP024608">
    <property type="protein sequence ID" value="ATQ76753.1"/>
    <property type="molecule type" value="Genomic_DNA"/>
</dbReference>
<dbReference type="Pfam" id="PF00072">
    <property type="entry name" value="Response_reg"/>
    <property type="match status" value="1"/>
</dbReference>
<feature type="domain" description="EAL" evidence="3">
    <location>
        <begin position="143"/>
        <end position="396"/>
    </location>
</feature>
<proteinExistence type="predicted"/>